<feature type="transmembrane region" description="Helical" evidence="5">
    <location>
        <begin position="675"/>
        <end position="698"/>
    </location>
</feature>
<dbReference type="OrthoDB" id="5141738at2759"/>
<dbReference type="InterPro" id="IPR005828">
    <property type="entry name" value="MFS_sugar_transport-like"/>
</dbReference>
<evidence type="ECO:0000256" key="2">
    <source>
        <dbReference type="ARBA" id="ARBA00022692"/>
    </source>
</evidence>
<feature type="transmembrane region" description="Helical" evidence="5">
    <location>
        <begin position="739"/>
        <end position="758"/>
    </location>
</feature>
<feature type="transmembrane region" description="Helical" evidence="5">
    <location>
        <begin position="614"/>
        <end position="636"/>
    </location>
</feature>
<evidence type="ECO:0000256" key="3">
    <source>
        <dbReference type="ARBA" id="ARBA00022989"/>
    </source>
</evidence>
<dbReference type="InterPro" id="IPR036259">
    <property type="entry name" value="MFS_trans_sf"/>
</dbReference>
<dbReference type="SUPFAM" id="SSF103473">
    <property type="entry name" value="MFS general substrate transporter"/>
    <property type="match status" value="1"/>
</dbReference>
<dbReference type="PANTHER" id="PTHR24064">
    <property type="entry name" value="SOLUTE CARRIER FAMILY 22 MEMBER"/>
    <property type="match status" value="1"/>
</dbReference>
<evidence type="ECO:0000256" key="1">
    <source>
        <dbReference type="ARBA" id="ARBA00004141"/>
    </source>
</evidence>
<evidence type="ECO:0000313" key="7">
    <source>
        <dbReference type="EMBL" id="VEL35765.1"/>
    </source>
</evidence>
<name>A0A3S5CTK2_9PLAT</name>
<dbReference type="PROSITE" id="PS50850">
    <property type="entry name" value="MFS"/>
    <property type="match status" value="1"/>
</dbReference>
<evidence type="ECO:0000259" key="6">
    <source>
        <dbReference type="PROSITE" id="PS50850"/>
    </source>
</evidence>
<feature type="transmembrane region" description="Helical" evidence="5">
    <location>
        <begin position="442"/>
        <end position="466"/>
    </location>
</feature>
<dbReference type="Proteomes" id="UP000784294">
    <property type="component" value="Unassembled WGS sequence"/>
</dbReference>
<reference evidence="7" key="1">
    <citation type="submission" date="2018-11" db="EMBL/GenBank/DDBJ databases">
        <authorList>
            <consortium name="Pathogen Informatics"/>
        </authorList>
    </citation>
    <scope>NUCLEOTIDE SEQUENCE</scope>
</reference>
<dbReference type="AlphaFoldDB" id="A0A3S5CTK2"/>
<dbReference type="Pfam" id="PF00083">
    <property type="entry name" value="Sugar_tr"/>
    <property type="match status" value="1"/>
</dbReference>
<keyword evidence="8" id="KW-1185">Reference proteome</keyword>
<keyword evidence="3 5" id="KW-1133">Transmembrane helix</keyword>
<sequence length="798" mass="87887">MTSVTVSQSSRLVANCLSAPLDMTSAYSHALIYLIKSLILLLSRMDSTFSLDSFSNVIRYLPFKPFSQCQWRFVSSPCKMARYTMCDIPSRHLTGQLMCVYIRASDPGSLEIPAIAIQYPGVVVLMPFLLKKIYPSNDALDVSVSLFNEERCEKDPGIKKDGIQPTYLHNNGFGIEEVKGKEKGNHFSLPNMDYLLTEYVGAFGPWQWLIMILCAITTPNSSMLPVYISVDHPHRCQAPAALEHRLMELNMSFSQTARLIGPWFSDFADGQKANDPNGYTYGCNRYHLPANWLANLSKIMDSSCLLKSLQNFVSNASLLQLEDCVDGYVFQATEFQYADSVVADFGLVCSVRWLSATGTAVYMLGMVLGFLFGGWLGDRYGRRRTVLAFSALEMLAGLTVSLAPNFALFALLRCLVGLAMTGKITCLTVLPMELTLADYRSLVSAFRLLVLNSVFPGLLVLSALLLPAHWRWLNAVTMLPAILGLAHLYWLPESPRWLASQGRWPEAMRILISGRRTNMALTPSACCQATRGRILSRDESQLNELAATIMQCPRASHQTTRSHSGRTSTFLMAFFAPLATPYLRRITLLATLLFANHMMAMFGLLLYASRVRQHVNIIVLVNAATYLPGLLVSCLIGRFMRSRRTPLVLLYAICFVSLGTSGLYTFVVAPADDSLLTVGISIGLVCISAALGLLYAYVPELYPSQMRAQGLGTTSGLGRFGAVLCTYVNQLGDSVRHGLPVVVFAGMIGLAFGVLVAMPDTSGENLADNLVMDGEEPEDEVMMMAGTTKNATKLYAEE</sequence>
<feature type="transmembrane region" description="Helical" evidence="5">
    <location>
        <begin position="353"/>
        <end position="373"/>
    </location>
</feature>
<accession>A0A3S5CTK2</accession>
<feature type="domain" description="Major facilitator superfamily (MFS) profile" evidence="6">
    <location>
        <begin position="312"/>
        <end position="763"/>
    </location>
</feature>
<evidence type="ECO:0000313" key="8">
    <source>
        <dbReference type="Proteomes" id="UP000784294"/>
    </source>
</evidence>
<evidence type="ECO:0000256" key="5">
    <source>
        <dbReference type="SAM" id="Phobius"/>
    </source>
</evidence>
<protein>
    <recommendedName>
        <fullName evidence="6">Major facilitator superfamily (MFS) profile domain-containing protein</fullName>
    </recommendedName>
</protein>
<dbReference type="InterPro" id="IPR020846">
    <property type="entry name" value="MFS_dom"/>
</dbReference>
<dbReference type="EMBL" id="CAAALY010250594">
    <property type="protein sequence ID" value="VEL35765.1"/>
    <property type="molecule type" value="Genomic_DNA"/>
</dbReference>
<dbReference type="GO" id="GO:0022857">
    <property type="term" value="F:transmembrane transporter activity"/>
    <property type="evidence" value="ECO:0007669"/>
    <property type="project" value="InterPro"/>
</dbReference>
<comment type="subcellular location">
    <subcellularLocation>
        <location evidence="1">Membrane</location>
        <topology evidence="1">Multi-pass membrane protein</topology>
    </subcellularLocation>
</comment>
<gene>
    <name evidence="7" type="ORF">PXEA_LOCUS29205</name>
</gene>
<feature type="transmembrane region" description="Helical" evidence="5">
    <location>
        <begin position="472"/>
        <end position="491"/>
    </location>
</feature>
<proteinExistence type="predicted"/>
<keyword evidence="4 5" id="KW-0472">Membrane</keyword>
<feature type="transmembrane region" description="Helical" evidence="5">
    <location>
        <begin position="648"/>
        <end position="669"/>
    </location>
</feature>
<evidence type="ECO:0000256" key="4">
    <source>
        <dbReference type="ARBA" id="ARBA00023136"/>
    </source>
</evidence>
<dbReference type="GO" id="GO:0016020">
    <property type="term" value="C:membrane"/>
    <property type="evidence" value="ECO:0007669"/>
    <property type="project" value="UniProtKB-SubCell"/>
</dbReference>
<feature type="transmembrane region" description="Helical" evidence="5">
    <location>
        <begin position="385"/>
        <end position="404"/>
    </location>
</feature>
<keyword evidence="2 5" id="KW-0812">Transmembrane</keyword>
<comment type="caution">
    <text evidence="7">The sequence shown here is derived from an EMBL/GenBank/DDBJ whole genome shotgun (WGS) entry which is preliminary data.</text>
</comment>
<feature type="transmembrane region" description="Helical" evidence="5">
    <location>
        <begin position="586"/>
        <end position="608"/>
    </location>
</feature>
<dbReference type="Gene3D" id="1.20.1250.20">
    <property type="entry name" value="MFS general substrate transporter like domains"/>
    <property type="match status" value="1"/>
</dbReference>
<organism evidence="7 8">
    <name type="scientific">Protopolystoma xenopodis</name>
    <dbReference type="NCBI Taxonomy" id="117903"/>
    <lineage>
        <taxon>Eukaryota</taxon>
        <taxon>Metazoa</taxon>
        <taxon>Spiralia</taxon>
        <taxon>Lophotrochozoa</taxon>
        <taxon>Platyhelminthes</taxon>
        <taxon>Monogenea</taxon>
        <taxon>Polyopisthocotylea</taxon>
        <taxon>Polystomatidea</taxon>
        <taxon>Polystomatidae</taxon>
        <taxon>Protopolystoma</taxon>
    </lineage>
</organism>